<dbReference type="PANTHER" id="PTHR39624:SF2">
    <property type="entry name" value="OSMC-LIKE PROTEIN"/>
    <property type="match status" value="1"/>
</dbReference>
<evidence type="ECO:0000313" key="2">
    <source>
        <dbReference type="Proteomes" id="UP001623592"/>
    </source>
</evidence>
<dbReference type="InterPro" id="IPR015946">
    <property type="entry name" value="KH_dom-like_a/b"/>
</dbReference>
<keyword evidence="1" id="KW-0575">Peroxidase</keyword>
<sequence>MIVSESKKENYCTEISNKNAFIIADTTGKYFAPHDLLCAGFASCLNITTRMVLDRKNIKYEKVIVKVDLDKSDESKTKFLYSVDILGDITDETKQHILDIVKNCPVRKTLSREIEFKPVDF</sequence>
<dbReference type="SUPFAM" id="SSF82784">
    <property type="entry name" value="OsmC-like"/>
    <property type="match status" value="1"/>
</dbReference>
<dbReference type="EMBL" id="JBJIAA010000007">
    <property type="protein sequence ID" value="MFL0250691.1"/>
    <property type="molecule type" value="Genomic_DNA"/>
</dbReference>
<dbReference type="InterPro" id="IPR036102">
    <property type="entry name" value="OsmC/Ohrsf"/>
</dbReference>
<dbReference type="EC" id="1.11.1.-" evidence="1"/>
<dbReference type="PANTHER" id="PTHR39624">
    <property type="entry name" value="PROTEIN INVOLVED IN RIMO-MEDIATED BETA-METHYLTHIOLATION OF RIBOSOMAL PROTEIN S12 YCAO"/>
    <property type="match status" value="1"/>
</dbReference>
<keyword evidence="1" id="KW-0560">Oxidoreductase</keyword>
<proteinExistence type="predicted"/>
<dbReference type="Gene3D" id="3.30.300.20">
    <property type="match status" value="1"/>
</dbReference>
<evidence type="ECO:0000313" key="1">
    <source>
        <dbReference type="EMBL" id="MFL0250691.1"/>
    </source>
</evidence>
<dbReference type="InterPro" id="IPR003718">
    <property type="entry name" value="OsmC/Ohr_fam"/>
</dbReference>
<keyword evidence="2" id="KW-1185">Reference proteome</keyword>
<comment type="caution">
    <text evidence="1">The sequence shown here is derived from an EMBL/GenBank/DDBJ whole genome shotgun (WGS) entry which is preliminary data.</text>
</comment>
<accession>A0ABW8TEP5</accession>
<name>A0ABW8TEP5_9CLOT</name>
<organism evidence="1 2">
    <name type="scientific">Clostridium neuense</name>
    <dbReference type="NCBI Taxonomy" id="1728934"/>
    <lineage>
        <taxon>Bacteria</taxon>
        <taxon>Bacillati</taxon>
        <taxon>Bacillota</taxon>
        <taxon>Clostridia</taxon>
        <taxon>Eubacteriales</taxon>
        <taxon>Clostridiaceae</taxon>
        <taxon>Clostridium</taxon>
    </lineage>
</organism>
<dbReference type="GO" id="GO:0004601">
    <property type="term" value="F:peroxidase activity"/>
    <property type="evidence" value="ECO:0007669"/>
    <property type="project" value="UniProtKB-KW"/>
</dbReference>
<dbReference type="Pfam" id="PF02566">
    <property type="entry name" value="OsmC"/>
    <property type="match status" value="1"/>
</dbReference>
<dbReference type="Proteomes" id="UP001623592">
    <property type="component" value="Unassembled WGS sequence"/>
</dbReference>
<gene>
    <name evidence="1" type="ORF">ACJDT4_09690</name>
</gene>
<dbReference type="RefSeq" id="WP_406787356.1">
    <property type="nucleotide sequence ID" value="NZ_JBJIAA010000007.1"/>
</dbReference>
<protein>
    <submittedName>
        <fullName evidence="1">OsmC family protein</fullName>
        <ecNumber evidence="1">1.11.1.-</ecNumber>
    </submittedName>
</protein>
<reference evidence="1 2" key="1">
    <citation type="submission" date="2024-11" db="EMBL/GenBank/DDBJ databases">
        <authorList>
            <person name="Heng Y.C."/>
            <person name="Lim A.C.H."/>
            <person name="Lee J.K.Y."/>
            <person name="Kittelmann S."/>
        </authorList>
    </citation>
    <scope>NUCLEOTIDE SEQUENCE [LARGE SCALE GENOMIC DNA]</scope>
    <source>
        <strain evidence="1 2">WILCCON 0114</strain>
    </source>
</reference>